<comment type="similarity">
    <text evidence="3">Belongs to the RxLR effector family.</text>
</comment>
<organism evidence="9 10">
    <name type="scientific">Phytophthora lilii</name>
    <dbReference type="NCBI Taxonomy" id="2077276"/>
    <lineage>
        <taxon>Eukaryota</taxon>
        <taxon>Sar</taxon>
        <taxon>Stramenopiles</taxon>
        <taxon>Oomycota</taxon>
        <taxon>Peronosporomycetes</taxon>
        <taxon>Peronosporales</taxon>
        <taxon>Peronosporaceae</taxon>
        <taxon>Phytophthora</taxon>
    </lineage>
</organism>
<evidence type="ECO:0000256" key="6">
    <source>
        <dbReference type="ARBA" id="ARBA00023026"/>
    </source>
</evidence>
<dbReference type="GO" id="GO:0043657">
    <property type="term" value="C:host cell"/>
    <property type="evidence" value="ECO:0007669"/>
    <property type="project" value="UniProtKB-SubCell"/>
</dbReference>
<dbReference type="InterPro" id="IPR054463">
    <property type="entry name" value="PexRD54_WY"/>
</dbReference>
<keyword evidence="4" id="KW-0964">Secreted</keyword>
<evidence type="ECO:0000313" key="9">
    <source>
        <dbReference type="EMBL" id="GMF35133.1"/>
    </source>
</evidence>
<keyword evidence="6" id="KW-0843">Virulence</keyword>
<dbReference type="EMBL" id="BSXW01001251">
    <property type="protein sequence ID" value="GMF35133.1"/>
    <property type="molecule type" value="Genomic_DNA"/>
</dbReference>
<keyword evidence="10" id="KW-1185">Reference proteome</keyword>
<dbReference type="AlphaFoldDB" id="A0A9W6XBE6"/>
<evidence type="ECO:0000256" key="7">
    <source>
        <dbReference type="SAM" id="SignalP"/>
    </source>
</evidence>
<feature type="domain" description="RxLR effector PexRD54 WY" evidence="8">
    <location>
        <begin position="270"/>
        <end position="310"/>
    </location>
</feature>
<dbReference type="GO" id="GO:0005576">
    <property type="term" value="C:extracellular region"/>
    <property type="evidence" value="ECO:0007669"/>
    <property type="project" value="UniProtKB-SubCell"/>
</dbReference>
<dbReference type="OrthoDB" id="93524at2759"/>
<evidence type="ECO:0000256" key="4">
    <source>
        <dbReference type="ARBA" id="ARBA00022525"/>
    </source>
</evidence>
<reference evidence="9" key="1">
    <citation type="submission" date="2023-04" db="EMBL/GenBank/DDBJ databases">
        <title>Phytophthora lilii NBRC 32176.</title>
        <authorList>
            <person name="Ichikawa N."/>
            <person name="Sato H."/>
            <person name="Tonouchi N."/>
        </authorList>
    </citation>
    <scope>NUCLEOTIDE SEQUENCE</scope>
    <source>
        <strain evidence="9">NBRC 32176</strain>
    </source>
</reference>
<feature type="chain" id="PRO_5040983542" evidence="7">
    <location>
        <begin position="20"/>
        <end position="502"/>
    </location>
</feature>
<name>A0A9W6XBE6_9STRA</name>
<evidence type="ECO:0000256" key="1">
    <source>
        <dbReference type="ARBA" id="ARBA00004340"/>
    </source>
</evidence>
<dbReference type="Proteomes" id="UP001165083">
    <property type="component" value="Unassembled WGS sequence"/>
</dbReference>
<evidence type="ECO:0000259" key="8">
    <source>
        <dbReference type="Pfam" id="PF22748"/>
    </source>
</evidence>
<sequence length="502" mass="57396">MTSRVVLLAVAAFFGRLDAASTELQIAAYDSNVLSASLTTTHDVVVRNRFLRTHTSTTDEEERGISTSAVESLTNSLKSTFTSQQLDDLLQKGNSVDDVFKLMSLDNAADGLLANPHLTAWIDYMKRFNKAQTVEKGVEKASLIAILTKYYGDDGVARIVEAAKKVSSTSRRAKNLEAEQIQHWLVKGKTPEDVYKLLKLDVRRYDLFDKPELATWVKYMDEFNKANPDNKATFISSLVNRYDEVSLTNMLMAAKEVPATEKLAVQMLTEQTQYWLEMKKAPRDIFELLRLNKEGDALLKSPLFSAWIRYTDDFKFAYPDETLDTMTTLLKYYLSADIARMSVEASKVPRTRSISDRIVLELFREWRSGGTSPAGAFVALGLKNAGTKIFEDPLFLTWHKYTAYYNSMDRSNKKVDEVFMLRGRFGDKRLSQMLMEAMNDQSMKSLAIDLQKQLLVRWRYFNKKPEKVFSWLLLDGTNANVDIRKLYDKYDDAYTNGEKLVF</sequence>
<evidence type="ECO:0000313" key="10">
    <source>
        <dbReference type="Proteomes" id="UP001165083"/>
    </source>
</evidence>
<gene>
    <name evidence="9" type="ORF">Plil01_001493300</name>
</gene>
<dbReference type="InterPro" id="IPR031825">
    <property type="entry name" value="RXLR"/>
</dbReference>
<dbReference type="Pfam" id="PF16810">
    <property type="entry name" value="RXLR"/>
    <property type="match status" value="1"/>
</dbReference>
<feature type="domain" description="RxLR effector PexRD54 WY" evidence="8">
    <location>
        <begin position="179"/>
        <end position="219"/>
    </location>
</feature>
<evidence type="ECO:0000256" key="2">
    <source>
        <dbReference type="ARBA" id="ARBA00004613"/>
    </source>
</evidence>
<evidence type="ECO:0000256" key="3">
    <source>
        <dbReference type="ARBA" id="ARBA00010400"/>
    </source>
</evidence>
<keyword evidence="5 7" id="KW-0732">Signal</keyword>
<accession>A0A9W6XBE6</accession>
<evidence type="ECO:0000256" key="5">
    <source>
        <dbReference type="ARBA" id="ARBA00022729"/>
    </source>
</evidence>
<protein>
    <submittedName>
        <fullName evidence="9">Unnamed protein product</fullName>
    </submittedName>
</protein>
<dbReference type="Pfam" id="PF22748">
    <property type="entry name" value="PexRD54_WY"/>
    <property type="match status" value="2"/>
</dbReference>
<comment type="subcellular location">
    <subcellularLocation>
        <location evidence="1">Host cell</location>
    </subcellularLocation>
    <subcellularLocation>
        <location evidence="2">Secreted</location>
    </subcellularLocation>
</comment>
<proteinExistence type="inferred from homology"/>
<feature type="signal peptide" evidence="7">
    <location>
        <begin position="1"/>
        <end position="19"/>
    </location>
</feature>
<comment type="caution">
    <text evidence="9">The sequence shown here is derived from an EMBL/GenBank/DDBJ whole genome shotgun (WGS) entry which is preliminary data.</text>
</comment>